<name>A0A2C9W5T9_MANES</name>
<sequence length="78" mass="9028">MLDSQMIRHRSNPPTSLLLWMLQILPCLALVELSIENFRLSLAICRILSGRLNKGPLKTCWVADWCFQQMPPQKHLLV</sequence>
<evidence type="ECO:0000313" key="2">
    <source>
        <dbReference type="EMBL" id="OAY54592.1"/>
    </source>
</evidence>
<accession>A0A2C9W5T9</accession>
<gene>
    <name evidence="2" type="ORF">MANES_03G087200</name>
</gene>
<dbReference type="EMBL" id="CM004389">
    <property type="protein sequence ID" value="OAY54592.1"/>
    <property type="molecule type" value="Genomic_DNA"/>
</dbReference>
<reference evidence="2" key="1">
    <citation type="submission" date="2016-02" db="EMBL/GenBank/DDBJ databases">
        <title>WGS assembly of Manihot esculenta.</title>
        <authorList>
            <person name="Bredeson J.V."/>
            <person name="Prochnik S.E."/>
            <person name="Lyons J.B."/>
            <person name="Schmutz J."/>
            <person name="Grimwood J."/>
            <person name="Vrebalov J."/>
            <person name="Bart R.S."/>
            <person name="Amuge T."/>
            <person name="Ferguson M.E."/>
            <person name="Green R."/>
            <person name="Putnam N."/>
            <person name="Stites J."/>
            <person name="Rounsley S."/>
            <person name="Rokhsar D.S."/>
        </authorList>
    </citation>
    <scope>NUCLEOTIDE SEQUENCE [LARGE SCALE GENOMIC DNA]</scope>
    <source>
        <tissue evidence="2">Leaf</tissue>
    </source>
</reference>
<protein>
    <submittedName>
        <fullName evidence="2">Uncharacterized protein</fullName>
    </submittedName>
</protein>
<feature type="chain" id="PRO_5012383867" evidence="1">
    <location>
        <begin position="30"/>
        <end position="78"/>
    </location>
</feature>
<keyword evidence="1" id="KW-0732">Signal</keyword>
<feature type="signal peptide" evidence="1">
    <location>
        <begin position="1"/>
        <end position="29"/>
    </location>
</feature>
<proteinExistence type="predicted"/>
<organism evidence="2">
    <name type="scientific">Manihot esculenta</name>
    <name type="common">Cassava</name>
    <name type="synonym">Jatropha manihot</name>
    <dbReference type="NCBI Taxonomy" id="3983"/>
    <lineage>
        <taxon>Eukaryota</taxon>
        <taxon>Viridiplantae</taxon>
        <taxon>Streptophyta</taxon>
        <taxon>Embryophyta</taxon>
        <taxon>Tracheophyta</taxon>
        <taxon>Spermatophyta</taxon>
        <taxon>Magnoliopsida</taxon>
        <taxon>eudicotyledons</taxon>
        <taxon>Gunneridae</taxon>
        <taxon>Pentapetalae</taxon>
        <taxon>rosids</taxon>
        <taxon>fabids</taxon>
        <taxon>Malpighiales</taxon>
        <taxon>Euphorbiaceae</taxon>
        <taxon>Crotonoideae</taxon>
        <taxon>Manihoteae</taxon>
        <taxon>Manihot</taxon>
    </lineage>
</organism>
<evidence type="ECO:0000256" key="1">
    <source>
        <dbReference type="SAM" id="SignalP"/>
    </source>
</evidence>
<dbReference type="AlphaFoldDB" id="A0A2C9W5T9"/>